<evidence type="ECO:0000313" key="2">
    <source>
        <dbReference type="Proteomes" id="UP001210169"/>
    </source>
</evidence>
<gene>
    <name evidence="1" type="ORF">STRNI_000151</name>
</gene>
<keyword evidence="2" id="KW-1185">Reference proteome</keyword>
<accession>A0ABY7IT94</accession>
<sequence>MTMTPVEAPSPEVQIVQVDTTGAALLAVVVRCLATTRLGARFRCTSPDGQAVDLVLAEIRRYTQVPVDEVDPPHGARLVLTGAGADDLHFKPGDVLRGTNPIP</sequence>
<organism evidence="1 2">
    <name type="scientific">Streptomyces nigrescens</name>
    <dbReference type="NCBI Taxonomy" id="1920"/>
    <lineage>
        <taxon>Bacteria</taxon>
        <taxon>Bacillati</taxon>
        <taxon>Actinomycetota</taxon>
        <taxon>Actinomycetes</taxon>
        <taxon>Kitasatosporales</taxon>
        <taxon>Streptomycetaceae</taxon>
        <taxon>Streptomyces</taxon>
    </lineage>
</organism>
<dbReference type="EMBL" id="CP114203">
    <property type="protein sequence ID" value="WAU02177.1"/>
    <property type="molecule type" value="Genomic_DNA"/>
</dbReference>
<dbReference type="RefSeq" id="WP_266450474.1">
    <property type="nucleotide sequence ID" value="NZ_CP114203.1"/>
</dbReference>
<proteinExistence type="predicted"/>
<dbReference type="Proteomes" id="UP001210169">
    <property type="component" value="Chromosome"/>
</dbReference>
<reference evidence="1 2" key="1">
    <citation type="submission" date="2022-12" db="EMBL/GenBank/DDBJ databases">
        <authorList>
            <person name="Ruckert C."/>
            <person name="Busche T."/>
            <person name="Kalinowski J."/>
            <person name="Wittmann C."/>
        </authorList>
    </citation>
    <scope>NUCLEOTIDE SEQUENCE [LARGE SCALE GENOMIC DNA]</scope>
    <source>
        <strain evidence="1 2">DSM 40276</strain>
    </source>
</reference>
<protein>
    <submittedName>
        <fullName evidence="1">Uncharacterized protein</fullName>
    </submittedName>
</protein>
<evidence type="ECO:0000313" key="1">
    <source>
        <dbReference type="EMBL" id="WAU02177.1"/>
    </source>
</evidence>
<name>A0ABY7IT94_STRNI</name>
<dbReference type="GeneID" id="301329368"/>